<dbReference type="InterPro" id="IPR035421">
    <property type="entry name" value="Terminase_6C"/>
</dbReference>
<organism evidence="6">
    <name type="scientific">uncultured Caudovirales phage</name>
    <dbReference type="NCBI Taxonomy" id="2100421"/>
    <lineage>
        <taxon>Viruses</taxon>
        <taxon>Duplodnaviria</taxon>
        <taxon>Heunggongvirae</taxon>
        <taxon>Uroviricota</taxon>
        <taxon>Caudoviricetes</taxon>
        <taxon>Peduoviridae</taxon>
        <taxon>Maltschvirus</taxon>
        <taxon>Maltschvirus maltsch</taxon>
    </lineage>
</organism>
<dbReference type="NCBIfam" id="TIGR01630">
    <property type="entry name" value="psiM2_ORF9"/>
    <property type="match status" value="1"/>
</dbReference>
<evidence type="ECO:0000256" key="2">
    <source>
        <dbReference type="ARBA" id="ARBA00022741"/>
    </source>
</evidence>
<name>A0A6J5L8J0_9CAUD</name>
<evidence type="ECO:0000256" key="1">
    <source>
        <dbReference type="ARBA" id="ARBA00022612"/>
    </source>
</evidence>
<evidence type="ECO:0000256" key="4">
    <source>
        <dbReference type="ARBA" id="ARBA00023219"/>
    </source>
</evidence>
<evidence type="ECO:0000313" key="6">
    <source>
        <dbReference type="EMBL" id="CAB4129566.1"/>
    </source>
</evidence>
<dbReference type="Pfam" id="PF17289">
    <property type="entry name" value="Terminase_6C"/>
    <property type="match status" value="1"/>
</dbReference>
<protein>
    <submittedName>
        <fullName evidence="6">Archaeophage PsiM2, terminase large subunit</fullName>
    </submittedName>
</protein>
<dbReference type="Gene3D" id="3.30.420.240">
    <property type="match status" value="1"/>
</dbReference>
<keyword evidence="1" id="KW-1188">Viral release from host cell</keyword>
<keyword evidence="2" id="KW-0547">Nucleotide-binding</keyword>
<evidence type="ECO:0000256" key="3">
    <source>
        <dbReference type="ARBA" id="ARBA00022840"/>
    </source>
</evidence>
<dbReference type="EMBL" id="LR796234">
    <property type="protein sequence ID" value="CAB4129566.1"/>
    <property type="molecule type" value="Genomic_DNA"/>
</dbReference>
<feature type="domain" description="Terminase large subunit gp17-like C-terminal" evidence="5">
    <location>
        <begin position="334"/>
        <end position="444"/>
    </location>
</feature>
<proteinExistence type="predicted"/>
<sequence>MLTPKQELLLKKFADAHKHWPKDQLDAAIWQIKWSIQALPHQKEPEDGEYDTFLMLAGRGSGKTHTASHWIGIRAWKYDNTRWLVTAPTSNDIRATCFEGDSGLMNIIPKSLIKDYNKSLFEITLTNGSIIQGIPASEPERYRGKQYHGAWFDELCAFDYLDEAYDGVQFTLRLKDPRIERVQQIITTTPKPKELIVDLNEGTVGGDVYVVNASSYDNKDNLSATFFKQLESYDGTDLGRQEIYGEILDPEQAGIIKRSQFRMWPAKKPTPVLEYVIASYDPATSEKTMNDPTACTIWGIFEQEDAGTGVILLDAWDAHLAYPELRRKVIDDFKEVVYGADNEFGKGRKADLVLMEDKSAGISLIQELQGSGIEVRGYNPGRADKVQRLNIVAPLVAKGKVWVPEDSERKGEFADWTKRFMRQVCSFPEAGGHDDYVDSLSQALRVLRDSGWIQLDYLPVRDYSYADDRSKRFENPYTM</sequence>
<keyword evidence="4" id="KW-0231">Viral genome packaging</keyword>
<accession>A0A6J5L8J0</accession>
<reference evidence="6" key="1">
    <citation type="submission" date="2020-04" db="EMBL/GenBank/DDBJ databases">
        <authorList>
            <person name="Chiriac C."/>
            <person name="Salcher M."/>
            <person name="Ghai R."/>
            <person name="Kavagutti S V."/>
        </authorList>
    </citation>
    <scope>NUCLEOTIDE SEQUENCE</scope>
</reference>
<dbReference type="GO" id="GO:0005524">
    <property type="term" value="F:ATP binding"/>
    <property type="evidence" value="ECO:0007669"/>
    <property type="project" value="UniProtKB-KW"/>
</dbReference>
<keyword evidence="3" id="KW-0067">ATP-binding</keyword>
<dbReference type="Gene3D" id="3.40.50.300">
    <property type="entry name" value="P-loop containing nucleotide triphosphate hydrolases"/>
    <property type="match status" value="1"/>
</dbReference>
<dbReference type="Pfam" id="PF03237">
    <property type="entry name" value="Terminase_6N"/>
    <property type="match status" value="1"/>
</dbReference>
<evidence type="ECO:0000259" key="5">
    <source>
        <dbReference type="Pfam" id="PF17289"/>
    </source>
</evidence>
<gene>
    <name evidence="6" type="ORF">UFOVP118_92</name>
</gene>
<dbReference type="InterPro" id="IPR006517">
    <property type="entry name" value="Phage_terminase_lsu-like_C"/>
</dbReference>
<dbReference type="InterPro" id="IPR027417">
    <property type="entry name" value="P-loop_NTPase"/>
</dbReference>